<protein>
    <submittedName>
        <fullName evidence="4">Type III-B CRISPR-associated protein Cas10/Cmr2</fullName>
    </submittedName>
</protein>
<keyword evidence="5" id="KW-1185">Reference proteome</keyword>
<dbReference type="Gene3D" id="3.30.70.270">
    <property type="match status" value="1"/>
</dbReference>
<dbReference type="GO" id="GO:0000166">
    <property type="term" value="F:nucleotide binding"/>
    <property type="evidence" value="ECO:0007669"/>
    <property type="project" value="UniProtKB-KW"/>
</dbReference>
<accession>A0A191ZFL8</accession>
<keyword evidence="1" id="KW-0547">Nucleotide-binding</keyword>
<name>A0A191ZFL8_9GAMM</name>
<evidence type="ECO:0000256" key="1">
    <source>
        <dbReference type="ARBA" id="ARBA00022741"/>
    </source>
</evidence>
<dbReference type="InterPro" id="IPR013407">
    <property type="entry name" value="CRISPR-assoc_prot_Cmr2"/>
</dbReference>
<dbReference type="InterPro" id="IPR038242">
    <property type="entry name" value="Cmr2_N"/>
</dbReference>
<gene>
    <name evidence="4" type="ORF">A9404_04065</name>
</gene>
<evidence type="ECO:0000313" key="4">
    <source>
        <dbReference type="EMBL" id="ANJ66663.1"/>
    </source>
</evidence>
<keyword evidence="2" id="KW-0051">Antiviral defense</keyword>
<dbReference type="PROSITE" id="PS50887">
    <property type="entry name" value="GGDEF"/>
    <property type="match status" value="1"/>
</dbReference>
<dbReference type="Pfam" id="PF12469">
    <property type="entry name" value="Cmr2_N"/>
    <property type="match status" value="1"/>
</dbReference>
<dbReference type="KEGG" id="haz:A9404_04065"/>
<evidence type="ECO:0000256" key="2">
    <source>
        <dbReference type="ARBA" id="ARBA00023118"/>
    </source>
</evidence>
<feature type="domain" description="GGDEF" evidence="3">
    <location>
        <begin position="363"/>
        <end position="491"/>
    </location>
</feature>
<dbReference type="OrthoDB" id="9758700at2"/>
<dbReference type="NCBIfam" id="TIGR02577">
    <property type="entry name" value="cas_TM1794_Cmr2"/>
    <property type="match status" value="1"/>
</dbReference>
<evidence type="ECO:0000313" key="5">
    <source>
        <dbReference type="Proteomes" id="UP000078596"/>
    </source>
</evidence>
<reference evidence="4 5" key="1">
    <citation type="submission" date="2016-06" db="EMBL/GenBank/DDBJ databases">
        <title>Insight into the functional genes involving in sulfur oxidation in Pearl River water.</title>
        <authorList>
            <person name="Luo J."/>
            <person name="Tan X."/>
            <person name="Lin W."/>
        </authorList>
    </citation>
    <scope>NUCLEOTIDE SEQUENCE [LARGE SCALE GENOMIC DNA]</scope>
    <source>
        <strain evidence="4 5">LS2</strain>
    </source>
</reference>
<dbReference type="Pfam" id="PF22335">
    <property type="entry name" value="Cas10-Cmr2_palm2"/>
    <property type="match status" value="1"/>
</dbReference>
<organism evidence="4 5">
    <name type="scientific">Halothiobacillus diazotrophicus</name>
    <dbReference type="NCBI Taxonomy" id="1860122"/>
    <lineage>
        <taxon>Bacteria</taxon>
        <taxon>Pseudomonadati</taxon>
        <taxon>Pseudomonadota</taxon>
        <taxon>Gammaproteobacteria</taxon>
        <taxon>Chromatiales</taxon>
        <taxon>Halothiobacillaceae</taxon>
        <taxon>Halothiobacillus</taxon>
    </lineage>
</organism>
<dbReference type="AlphaFoldDB" id="A0A191ZFL8"/>
<dbReference type="Proteomes" id="UP000078596">
    <property type="component" value="Chromosome"/>
</dbReference>
<dbReference type="Gene3D" id="3.30.70.2220">
    <property type="entry name" value="CRISPR-Cas system, Cmr2 subunit, D1 domain, cysteine cluster"/>
    <property type="match status" value="1"/>
</dbReference>
<proteinExistence type="predicted"/>
<dbReference type="InterPro" id="IPR043128">
    <property type="entry name" value="Rev_trsase/Diguanyl_cyclase"/>
</dbReference>
<dbReference type="InterPro" id="IPR024615">
    <property type="entry name" value="CRISPR-assoc_Cmr2_N"/>
</dbReference>
<evidence type="ECO:0000259" key="3">
    <source>
        <dbReference type="PROSITE" id="PS50887"/>
    </source>
</evidence>
<sequence length="635" mass="70245">MSTSHYFHFTLGPVQGFVAQARRTRDFWAGSFILSWLSAVAIEAVGRQGGDVAFPEPDGHYMNWLVGKGSGRQPRQGSIPNRFKGVVAAVDPATFDPDVVVGAVQAAWQALADTVWTHDLSEVAGPVQRAVWDRQIGRFWDMSWVITPDEGDGAALDKRKNWRTHTPPDEPGVKCSMMEGWQELSGQVAPNRREMNAFWDAVREQGQNGMTSDLAENEALCAIAFVKRRFSRHFHHLDAQLPSGWKLKGWEVPSGVPSVAYMAAVPWLKNVLEKADADDLRAFHAAAAELTGGEYGEWLTTIRCLRAQPRAGDFKHLLSLDGNVFYSSQLENRNLFPDRALAEKAQKALKRVEVSAGLDPVSPFYAILLMDGDSLGSHMSDIGKQRAIADGLRKFTRQAPDIVDRWNGFLIYAGGDDVLAVLPLEDAIPCATELRSHYLGCFRDTGIPTTLSGGIEFAHIRMPLGKVLGDAHPLLDELAKDGRGRDALAIRVWKPGGSKIEWAQPWSIALNPESNKTYLEEIAGQLRLEGEESTQFSGKFIYKIVERLADLAPTEGGDDDARSVLTDVLAMEYLNSGKSRLTTRGEARQFIQPLLEQCTPVIRDPDEPKPERWGRMVREADAALLVRFLAHKGVA</sequence>
<dbReference type="InterPro" id="IPR054767">
    <property type="entry name" value="Cas10-Cmr2_palm2"/>
</dbReference>
<dbReference type="RefSeq" id="WP_066098907.1">
    <property type="nucleotide sequence ID" value="NZ_CP016027.1"/>
</dbReference>
<dbReference type="EMBL" id="CP016027">
    <property type="protein sequence ID" value="ANJ66663.1"/>
    <property type="molecule type" value="Genomic_DNA"/>
</dbReference>
<dbReference type="STRING" id="1860122.A9404_04065"/>
<dbReference type="InterPro" id="IPR000160">
    <property type="entry name" value="GGDEF_dom"/>
</dbReference>
<dbReference type="GO" id="GO:0051607">
    <property type="term" value="P:defense response to virus"/>
    <property type="evidence" value="ECO:0007669"/>
    <property type="project" value="UniProtKB-KW"/>
</dbReference>